<comment type="caution">
    <text evidence="1">The sequence shown here is derived from an EMBL/GenBank/DDBJ whole genome shotgun (WGS) entry which is preliminary data.</text>
</comment>
<dbReference type="EMBL" id="BART01029361">
    <property type="protein sequence ID" value="GAH00313.1"/>
    <property type="molecule type" value="Genomic_DNA"/>
</dbReference>
<organism evidence="1">
    <name type="scientific">marine sediment metagenome</name>
    <dbReference type="NCBI Taxonomy" id="412755"/>
    <lineage>
        <taxon>unclassified sequences</taxon>
        <taxon>metagenomes</taxon>
        <taxon>ecological metagenomes</taxon>
    </lineage>
</organism>
<evidence type="ECO:0000313" key="1">
    <source>
        <dbReference type="EMBL" id="GAH00313.1"/>
    </source>
</evidence>
<proteinExistence type="predicted"/>
<reference evidence="1" key="1">
    <citation type="journal article" date="2014" name="Front. Microbiol.">
        <title>High frequency of phylogenetically diverse reductive dehalogenase-homologous genes in deep subseafloor sedimentary metagenomes.</title>
        <authorList>
            <person name="Kawai M."/>
            <person name="Futagami T."/>
            <person name="Toyoda A."/>
            <person name="Takaki Y."/>
            <person name="Nishi S."/>
            <person name="Hori S."/>
            <person name="Arai W."/>
            <person name="Tsubouchi T."/>
            <person name="Morono Y."/>
            <person name="Uchiyama I."/>
            <person name="Ito T."/>
            <person name="Fujiyama A."/>
            <person name="Inagaki F."/>
            <person name="Takami H."/>
        </authorList>
    </citation>
    <scope>NUCLEOTIDE SEQUENCE</scope>
    <source>
        <strain evidence="1">Expedition CK06-06</strain>
    </source>
</reference>
<accession>X1DV91</accession>
<gene>
    <name evidence="1" type="ORF">S01H4_51543</name>
</gene>
<name>X1DV91_9ZZZZ</name>
<sequence>MEFLSDYDYEILRCPTCDGKLAPIEQYSMDGTGRIDLLGASCFNCNEHFHIPELKDILRQKRGKGPVSAP</sequence>
<protein>
    <submittedName>
        <fullName evidence="1">Uncharacterized protein</fullName>
    </submittedName>
</protein>
<dbReference type="AlphaFoldDB" id="X1DV91"/>